<dbReference type="EMBL" id="BMLI01000002">
    <property type="protein sequence ID" value="GGN03631.1"/>
    <property type="molecule type" value="Genomic_DNA"/>
</dbReference>
<evidence type="ECO:0000256" key="2">
    <source>
        <dbReference type="ARBA" id="ARBA00023002"/>
    </source>
</evidence>
<evidence type="ECO:0000313" key="4">
    <source>
        <dbReference type="Proteomes" id="UP000632339"/>
    </source>
</evidence>
<sequence>MLICGTFVLVFILYKSYMTTQKIALITGGSRGIGKNIAINLAQKGVDILFTYRSNKSEAEATVATIQALGRKAVALPLDTSETMNFPAFFEQVQVTLQDKFATDHFDFLINNAGTSLTAPVTETTEAQFDEMMNIHLKGVYFFTQQALSHLRDGGRIVNISSAVSRQTFSGVSAYAIMKGAIDVYTRYLAMELGPRGICANVVAPGAIFGGSTMQDTPEIRNFVAGITALGRVGLPDDIGGVVAFLCSEDAKWVNGQRLEVTGGVGL</sequence>
<gene>
    <name evidence="3" type="ORF">GCM10010967_43020</name>
</gene>
<comment type="caution">
    <text evidence="3">The sequence shown here is derived from an EMBL/GenBank/DDBJ whole genome shotgun (WGS) entry which is preliminary data.</text>
</comment>
<dbReference type="Pfam" id="PF13561">
    <property type="entry name" value="adh_short_C2"/>
    <property type="match status" value="1"/>
</dbReference>
<dbReference type="InterPro" id="IPR036291">
    <property type="entry name" value="NAD(P)-bd_dom_sf"/>
</dbReference>
<proteinExistence type="inferred from homology"/>
<dbReference type="Gene3D" id="3.40.50.720">
    <property type="entry name" value="NAD(P)-binding Rossmann-like Domain"/>
    <property type="match status" value="1"/>
</dbReference>
<keyword evidence="4" id="KW-1185">Reference proteome</keyword>
<dbReference type="PANTHER" id="PTHR43639:SF1">
    <property type="entry name" value="SHORT-CHAIN DEHYDROGENASE_REDUCTASE FAMILY PROTEIN"/>
    <property type="match status" value="1"/>
</dbReference>
<dbReference type="Proteomes" id="UP000632339">
    <property type="component" value="Unassembled WGS sequence"/>
</dbReference>
<dbReference type="PRINTS" id="PR00080">
    <property type="entry name" value="SDRFAMILY"/>
</dbReference>
<accession>A0ABQ2IAY7</accession>
<dbReference type="PANTHER" id="PTHR43639">
    <property type="entry name" value="OXIDOREDUCTASE, SHORT-CHAIN DEHYDROGENASE/REDUCTASE FAMILY (AFU_ORTHOLOGUE AFUA_5G02870)"/>
    <property type="match status" value="1"/>
</dbReference>
<protein>
    <submittedName>
        <fullName evidence="3">Short-chain dehydrogenase</fullName>
    </submittedName>
</protein>
<dbReference type="SUPFAM" id="SSF51735">
    <property type="entry name" value="NAD(P)-binding Rossmann-fold domains"/>
    <property type="match status" value="1"/>
</dbReference>
<evidence type="ECO:0000256" key="1">
    <source>
        <dbReference type="ARBA" id="ARBA00006484"/>
    </source>
</evidence>
<keyword evidence="2" id="KW-0560">Oxidoreductase</keyword>
<comment type="similarity">
    <text evidence="1">Belongs to the short-chain dehydrogenases/reductases (SDR) family.</text>
</comment>
<dbReference type="InterPro" id="IPR002347">
    <property type="entry name" value="SDR_fam"/>
</dbReference>
<reference evidence="4" key="1">
    <citation type="journal article" date="2019" name="Int. J. Syst. Evol. Microbiol.">
        <title>The Global Catalogue of Microorganisms (GCM) 10K type strain sequencing project: providing services to taxonomists for standard genome sequencing and annotation.</title>
        <authorList>
            <consortium name="The Broad Institute Genomics Platform"/>
            <consortium name="The Broad Institute Genome Sequencing Center for Infectious Disease"/>
            <person name="Wu L."/>
            <person name="Ma J."/>
        </authorList>
    </citation>
    <scope>NUCLEOTIDE SEQUENCE [LARGE SCALE GENOMIC DNA]</scope>
    <source>
        <strain evidence="4">CGMCC 1.6375</strain>
    </source>
</reference>
<name>A0ABQ2IAY7_9BACT</name>
<dbReference type="PRINTS" id="PR00081">
    <property type="entry name" value="GDHRDH"/>
</dbReference>
<evidence type="ECO:0000313" key="3">
    <source>
        <dbReference type="EMBL" id="GGN03631.1"/>
    </source>
</evidence>
<organism evidence="3 4">
    <name type="scientific">Dyadobacter beijingensis</name>
    <dbReference type="NCBI Taxonomy" id="365489"/>
    <lineage>
        <taxon>Bacteria</taxon>
        <taxon>Pseudomonadati</taxon>
        <taxon>Bacteroidota</taxon>
        <taxon>Cytophagia</taxon>
        <taxon>Cytophagales</taxon>
        <taxon>Spirosomataceae</taxon>
        <taxon>Dyadobacter</taxon>
    </lineage>
</organism>